<organism evidence="3 4">
    <name type="scientific">Sphingopyxis fribergensis</name>
    <dbReference type="NCBI Taxonomy" id="1515612"/>
    <lineage>
        <taxon>Bacteria</taxon>
        <taxon>Pseudomonadati</taxon>
        <taxon>Pseudomonadota</taxon>
        <taxon>Alphaproteobacteria</taxon>
        <taxon>Sphingomonadales</taxon>
        <taxon>Sphingomonadaceae</taxon>
        <taxon>Sphingopyxis</taxon>
    </lineage>
</organism>
<dbReference type="GO" id="GO:0003676">
    <property type="term" value="F:nucleic acid binding"/>
    <property type="evidence" value="ECO:0007669"/>
    <property type="project" value="InterPro"/>
</dbReference>
<dbReference type="InterPro" id="IPR015378">
    <property type="entry name" value="Transposase-like_Mu_C"/>
</dbReference>
<reference evidence="3 4" key="1">
    <citation type="journal article" date="2015" name="Int. J. Syst. Evol. Microbiol.">
        <title>Description of Sphingopyxis fribergensis sp. nov. - a soil bacterium with the ability to degrade styrene and phenylacetic acid.</title>
        <authorList>
            <person name="Oelschlagel M."/>
            <person name="Ruckert C."/>
            <person name="Kalinowski J."/>
            <person name="Schmidt G."/>
            <person name="Schlomann M."/>
            <person name="Tischler D."/>
        </authorList>
    </citation>
    <scope>NUCLEOTIDE SEQUENCE [LARGE SCALE GENOMIC DNA]</scope>
    <source>
        <strain evidence="3 4">Kp5.2</strain>
    </source>
</reference>
<feature type="compositionally biased region" description="Basic and acidic residues" evidence="1">
    <location>
        <begin position="142"/>
        <end position="159"/>
    </location>
</feature>
<name>A0A0A7PKW3_9SPHN</name>
<accession>A0A0A7PKW3</accession>
<dbReference type="PROSITE" id="PS50994">
    <property type="entry name" value="INTEGRASE"/>
    <property type="match status" value="1"/>
</dbReference>
<dbReference type="GO" id="GO:0015074">
    <property type="term" value="P:DNA integration"/>
    <property type="evidence" value="ECO:0007669"/>
    <property type="project" value="InterPro"/>
</dbReference>
<feature type="region of interest" description="Disordered" evidence="1">
    <location>
        <begin position="611"/>
        <end position="665"/>
    </location>
</feature>
<evidence type="ECO:0000259" key="2">
    <source>
        <dbReference type="PROSITE" id="PS50994"/>
    </source>
</evidence>
<feature type="compositionally biased region" description="Low complexity" evidence="1">
    <location>
        <begin position="620"/>
        <end position="630"/>
    </location>
</feature>
<dbReference type="Gene3D" id="3.30.420.10">
    <property type="entry name" value="Ribonuclease H-like superfamily/Ribonuclease H"/>
    <property type="match status" value="1"/>
</dbReference>
<dbReference type="AlphaFoldDB" id="A0A0A7PKW3"/>
<dbReference type="HOGENOM" id="CLU_017991_1_0_5"/>
<dbReference type="Pfam" id="PF09299">
    <property type="entry name" value="Mu-transpos_C"/>
    <property type="match status" value="1"/>
</dbReference>
<dbReference type="STRING" id="1515612.SKP52_15030"/>
<evidence type="ECO:0000256" key="1">
    <source>
        <dbReference type="SAM" id="MobiDB-lite"/>
    </source>
</evidence>
<evidence type="ECO:0000313" key="4">
    <source>
        <dbReference type="Proteomes" id="UP000030907"/>
    </source>
</evidence>
<dbReference type="SUPFAM" id="SSF53098">
    <property type="entry name" value="Ribonuclease H-like"/>
    <property type="match status" value="1"/>
</dbReference>
<dbReference type="Proteomes" id="UP000030907">
    <property type="component" value="Chromosome"/>
</dbReference>
<dbReference type="OrthoDB" id="5287589at2"/>
<dbReference type="InterPro" id="IPR012337">
    <property type="entry name" value="RNaseH-like_sf"/>
</dbReference>
<feature type="region of interest" description="Disordered" evidence="1">
    <location>
        <begin position="142"/>
        <end position="169"/>
    </location>
</feature>
<dbReference type="RefSeq" id="WP_081997393.1">
    <property type="nucleotide sequence ID" value="NZ_CP009122.1"/>
</dbReference>
<sequence>MRGLNNFEVGERITVDGDDLTFHSLIPSLEPRADGSDDLQFLGTRSRRAVNFTPDEFLTAYSDGRIRLHRAQEKPGDNVGDDESPTKKIARAWRFYWVSEYDKSPVPKSTSKLLEFINANKARQPHQIAPPSPHTLRRWLRERGQEGDRRPRQMGDRRPTTASRRPCHPSVQKAYEVACRRYWSNYRVTFEDFQTEVRAELISENQRRHEGGQSQLKVPGRTTLWRWLRQERTYDNVAMRQGKHIADRHFKAIRDSLSAKRILDVAVIDQKRMDVHVCDARSGLIIGRPWLVVLIDVKSRMILGYFLSFEDPSVLSAMACIRAAVRGMPDLKLRFPKIEGRWEAFGVPRTILADNAWENTGSSFVDACADSGISIEWAPVRRPEYKGILERFFSRIDDQLVHKLPGAVVDHPFALRERRIDPQSDAVLTLEELDELVCTYLVDIYPSDRHLGIHDTPLRVWREGVKRDGLELAHDLAALEHAMGTLVRDRMLNHEGVKFKGLSYRSDAVDSLLADLLPIQAANLRPGSVKVKIKYHPEDLSRIFVWNEAKNTYVPLPCTNEKYAYRLSERVHVELQRHKREDDETFITDDELCTRKAALLRSIQQSYDKLPLKERRRNARMNSSSANSEESLIRIDPTGSRVGGDKPEKSAVRSRKQKAKMTATHVVEFEERASFDPFADRDRSKSIEQSFERLA</sequence>
<feature type="domain" description="Integrase catalytic" evidence="2">
    <location>
        <begin position="262"/>
        <end position="465"/>
    </location>
</feature>
<keyword evidence="4" id="KW-1185">Reference proteome</keyword>
<dbReference type="InterPro" id="IPR036397">
    <property type="entry name" value="RNaseH_sf"/>
</dbReference>
<dbReference type="EMBL" id="CP009122">
    <property type="protein sequence ID" value="AJA09888.1"/>
    <property type="molecule type" value="Genomic_DNA"/>
</dbReference>
<protein>
    <recommendedName>
        <fullName evidence="2">Integrase catalytic domain-containing protein</fullName>
    </recommendedName>
</protein>
<dbReference type="InterPro" id="IPR001584">
    <property type="entry name" value="Integrase_cat-core"/>
</dbReference>
<evidence type="ECO:0000313" key="3">
    <source>
        <dbReference type="EMBL" id="AJA09888.1"/>
    </source>
</evidence>
<gene>
    <name evidence="3" type="ORF">SKP52_15030</name>
</gene>
<proteinExistence type="predicted"/>
<dbReference type="KEGG" id="sphk:SKP52_15030"/>